<evidence type="ECO:0000313" key="2">
    <source>
        <dbReference type="Proteomes" id="UP000694460"/>
    </source>
</evidence>
<evidence type="ECO:0000313" key="1">
    <source>
        <dbReference type="EMBL" id="MBP2453577.1"/>
    </source>
</evidence>
<organism evidence="1 2">
    <name type="scientific">Mycolicibacterium lutetiense</name>
    <dbReference type="NCBI Taxonomy" id="1641992"/>
    <lineage>
        <taxon>Bacteria</taxon>
        <taxon>Bacillati</taxon>
        <taxon>Actinomycetota</taxon>
        <taxon>Actinomycetes</taxon>
        <taxon>Mycobacteriales</taxon>
        <taxon>Mycobacteriaceae</taxon>
        <taxon>Mycolicibacterium</taxon>
    </lineage>
</organism>
<protein>
    <submittedName>
        <fullName evidence="1">Enamine deaminase RidA (YjgF/YER057c/UK114 family)</fullName>
    </submittedName>
</protein>
<dbReference type="Gene3D" id="3.30.1330.40">
    <property type="entry name" value="RutC-like"/>
    <property type="match status" value="1"/>
</dbReference>
<comment type="caution">
    <text evidence="1">The sequence shown here is derived from an EMBL/GenBank/DDBJ whole genome shotgun (WGS) entry which is preliminary data.</text>
</comment>
<sequence length="138" mass="14612">MIKRLNPDLGYLEPVIFEAVGTSQLVIAGNMVHWSGIVAARSGPDGVEFPADDVAGQLAVILDTLDLSLTAAGTDRTRIVSMTIFTTAIDDLSMALAKVYEPWIGVHRPAVTSIGVARLSLPQILLEIQGVALAGDQM</sequence>
<dbReference type="CDD" id="cd00448">
    <property type="entry name" value="YjgF_YER057c_UK114_family"/>
    <property type="match status" value="1"/>
</dbReference>
<dbReference type="RefSeq" id="WP_209918450.1">
    <property type="nucleotide sequence ID" value="NZ_JAGIOP010000002.1"/>
</dbReference>
<dbReference type="Proteomes" id="UP000694460">
    <property type="component" value="Unassembled WGS sequence"/>
</dbReference>
<name>A0ABS4ZVN2_9MYCO</name>
<proteinExistence type="predicted"/>
<accession>A0ABS4ZVN2</accession>
<reference evidence="1 2" key="1">
    <citation type="submission" date="2021-03" db="EMBL/GenBank/DDBJ databases">
        <title>Sequencing the genomes of 1000 actinobacteria strains.</title>
        <authorList>
            <person name="Klenk H.-P."/>
        </authorList>
    </citation>
    <scope>NUCLEOTIDE SEQUENCE [LARGE SCALE GENOMIC DNA]</scope>
    <source>
        <strain evidence="1 2">DSM 46713</strain>
    </source>
</reference>
<dbReference type="InterPro" id="IPR035709">
    <property type="entry name" value="YoaB-like"/>
</dbReference>
<dbReference type="SUPFAM" id="SSF55298">
    <property type="entry name" value="YjgF-like"/>
    <property type="match status" value="1"/>
</dbReference>
<dbReference type="PANTHER" id="PTHR47328:SF1">
    <property type="entry name" value="RUTC FAMILY PROTEIN YOAB"/>
    <property type="match status" value="1"/>
</dbReference>
<dbReference type="EMBL" id="JAGIOP010000002">
    <property type="protein sequence ID" value="MBP2453577.1"/>
    <property type="molecule type" value="Genomic_DNA"/>
</dbReference>
<dbReference type="InterPro" id="IPR035959">
    <property type="entry name" value="RutC-like_sf"/>
</dbReference>
<dbReference type="Pfam" id="PF01042">
    <property type="entry name" value="Ribonuc_L-PSP"/>
    <property type="match status" value="1"/>
</dbReference>
<gene>
    <name evidence="1" type="ORF">JOF57_003490</name>
</gene>
<dbReference type="InterPro" id="IPR006175">
    <property type="entry name" value="YjgF/YER057c/UK114"/>
</dbReference>
<keyword evidence="2" id="KW-1185">Reference proteome</keyword>
<dbReference type="PANTHER" id="PTHR47328">
    <property type="match status" value="1"/>
</dbReference>